<dbReference type="OMA" id="TMLWELV"/>
<sequence length="807" mass="85803">MRRADDADDADAFLALDALASSASRDEDEDAKGKKMRAATAASAWAFEDDDDGALDFDDDDVSDGEMSVMSLTAWLTVVERLSTLGAVSSGLASVALREAALGALAGTLPLVGALARRTRERRVRKRRAALALVRRDEMLALRAKASRNVTIREATAQAAPLAAAAVRRDVTPALEALANRLSSVERAQVEAAKTAAATARDSGAVAGMLARDLAAARVDAREGIASVRDEFRSTAQSATGELKKEMTMLWELVENVEKDTAGLREPMESLAGEIRDVVEGVVRDSDATSAATATLSSEQLAELRTAVADSTSAKVREAVEQLLGSINAVTAEDTIVQSLASKLDESQWEAMIGRLDAIDAGVNASDRVVEDDLEDLRVEIRQEISRDIQGIVDSVADLKMALETSQRRDESSSGRGAGGAEAAAAVKQWAEDKLKAAEPSSEVEEQMQWQAAIVSDEAAEEELVWVGEKSTPTRDSPKKKAMNANVSREEAFANMQALLNSKPPPPPSEDGEVSSSATIDPDEEVWDPFVGAADAENVAKYEAELKEKIESSDTPNEIAENSEKGLTALRAGRDVARRAGNDVDMLEEGDELFAESIQFLELAVSGDSSSRAVGNLGNAHLARGRVQAVLAELALREAASARDARVNVGLDGTAEMYLELAEENLVQAGRYFRAAIVSAEAESEEMKVSPDGVASDTSGIKAKALTGWGTALSLRSELVLSSEGATMDAESLAVAAAEKFKAAAAIDRDSPKIYVSWGDALRLSASLGEVNDEEERLQQAKGCYGEALRLSPDYALALEALRDFDL</sequence>
<dbReference type="AlphaFoldDB" id="A4S1X5"/>
<feature type="region of interest" description="Disordered" evidence="1">
    <location>
        <begin position="404"/>
        <end position="425"/>
    </location>
</feature>
<proteinExistence type="predicted"/>
<dbReference type="KEGG" id="olu:OSTLU_24974"/>
<dbReference type="HOGENOM" id="CLU_018842_0_0_1"/>
<dbReference type="Proteomes" id="UP000001568">
    <property type="component" value="Chromosome 8"/>
</dbReference>
<dbReference type="SUPFAM" id="SSF48452">
    <property type="entry name" value="TPR-like"/>
    <property type="match status" value="1"/>
</dbReference>
<evidence type="ECO:0000256" key="1">
    <source>
        <dbReference type="SAM" id="MobiDB-lite"/>
    </source>
</evidence>
<evidence type="ECO:0000313" key="3">
    <source>
        <dbReference type="Proteomes" id="UP000001568"/>
    </source>
</evidence>
<gene>
    <name evidence="2" type="ORF">OSTLU_24974</name>
</gene>
<dbReference type="Gramene" id="ABO97518">
    <property type="protein sequence ID" value="ABO97518"/>
    <property type="gene ID" value="OSTLU_24974"/>
</dbReference>
<keyword evidence="3" id="KW-1185">Reference proteome</keyword>
<dbReference type="STRING" id="436017.A4S1X5"/>
<name>A4S1X5_OSTLU</name>
<dbReference type="RefSeq" id="XP_001419225.1">
    <property type="nucleotide sequence ID" value="XM_001419188.1"/>
</dbReference>
<dbReference type="Gene3D" id="1.25.40.10">
    <property type="entry name" value="Tetratricopeptide repeat domain"/>
    <property type="match status" value="1"/>
</dbReference>
<accession>A4S1X5</accession>
<evidence type="ECO:0000313" key="2">
    <source>
        <dbReference type="EMBL" id="ABO97518.1"/>
    </source>
</evidence>
<reference evidence="2 3" key="1">
    <citation type="journal article" date="2007" name="Proc. Natl. Acad. Sci. U.S.A.">
        <title>The tiny eukaryote Ostreococcus provides genomic insights into the paradox of plankton speciation.</title>
        <authorList>
            <person name="Palenik B."/>
            <person name="Grimwood J."/>
            <person name="Aerts A."/>
            <person name="Rouze P."/>
            <person name="Salamov A."/>
            <person name="Putnam N."/>
            <person name="Dupont C."/>
            <person name="Jorgensen R."/>
            <person name="Derelle E."/>
            <person name="Rombauts S."/>
            <person name="Zhou K."/>
            <person name="Otillar R."/>
            <person name="Merchant S.S."/>
            <person name="Podell S."/>
            <person name="Gaasterland T."/>
            <person name="Napoli C."/>
            <person name="Gendler K."/>
            <person name="Manuell A."/>
            <person name="Tai V."/>
            <person name="Vallon O."/>
            <person name="Piganeau G."/>
            <person name="Jancek S."/>
            <person name="Heijde M."/>
            <person name="Jabbari K."/>
            <person name="Bowler C."/>
            <person name="Lohr M."/>
            <person name="Robbens S."/>
            <person name="Werner G."/>
            <person name="Dubchak I."/>
            <person name="Pazour G.J."/>
            <person name="Ren Q."/>
            <person name="Paulsen I."/>
            <person name="Delwiche C."/>
            <person name="Schmutz J."/>
            <person name="Rokhsar D."/>
            <person name="Van de Peer Y."/>
            <person name="Moreau H."/>
            <person name="Grigoriev I.V."/>
        </authorList>
    </citation>
    <scope>NUCLEOTIDE SEQUENCE [LARGE SCALE GENOMIC DNA]</scope>
    <source>
        <strain evidence="2 3">CCE9901</strain>
    </source>
</reference>
<dbReference type="GeneID" id="5003487"/>
<dbReference type="EMBL" id="CP000588">
    <property type="protein sequence ID" value="ABO97518.1"/>
    <property type="molecule type" value="Genomic_DNA"/>
</dbReference>
<dbReference type="OrthoDB" id="10523781at2759"/>
<dbReference type="InterPro" id="IPR011990">
    <property type="entry name" value="TPR-like_helical_dom_sf"/>
</dbReference>
<protein>
    <submittedName>
        <fullName evidence="2">Uncharacterized protein</fullName>
    </submittedName>
</protein>
<organism evidence="2 3">
    <name type="scientific">Ostreococcus lucimarinus (strain CCE9901)</name>
    <dbReference type="NCBI Taxonomy" id="436017"/>
    <lineage>
        <taxon>Eukaryota</taxon>
        <taxon>Viridiplantae</taxon>
        <taxon>Chlorophyta</taxon>
        <taxon>Mamiellophyceae</taxon>
        <taxon>Mamiellales</taxon>
        <taxon>Bathycoccaceae</taxon>
        <taxon>Ostreococcus</taxon>
    </lineage>
</organism>